<sequence length="377" mass="43494">MYKILVVGYSNNPGGIERFITNYCSQFDNKKVQVDILGNAPEPLAFEDKIKAWGGKIYVLNMPTIKKNPVNHFVRLKAITKKIFPNYDCVWFNTLDLKNIELIKMAKKLQVPRIIIHSHNSKWSNKTNVIDNTRHKINKRRIIKYGTDFWACSESAKEWLFPPELYSKVKIINNAIDVKKFEFDFNARKVIRNKYNMSDSLVLGNVGRLTQQKNQIFSLEIFQKLLKKVPSSKLVLLGQGEDEELLREKVKELKIEKNVIFAGVQKNINDWYSTFDLLLLTSLYEGLPLTIIEAQANGINIVANKTVIPTQAIINNNLKLLSLKDDPEVWANEILGLYLDKKLKRENKGKIESNFKKSGFDIRLESDKVQQLIIGNH</sequence>
<dbReference type="InterPro" id="IPR001296">
    <property type="entry name" value="Glyco_trans_1"/>
</dbReference>
<protein>
    <recommendedName>
        <fullName evidence="1">Glycosyl transferase family 1 domain-containing protein</fullName>
    </recommendedName>
</protein>
<dbReference type="AlphaFoldDB" id="A0A0R1YBX6"/>
<dbReference type="PATRIC" id="fig|1423754.3.peg.948"/>
<dbReference type="Proteomes" id="UP000051223">
    <property type="component" value="Unassembled WGS sequence"/>
</dbReference>
<organism evidence="2 3">
    <name type="scientific">Lactobacillus hamsteri DSM 5661 = JCM 6256</name>
    <dbReference type="NCBI Taxonomy" id="1423754"/>
    <lineage>
        <taxon>Bacteria</taxon>
        <taxon>Bacillati</taxon>
        <taxon>Bacillota</taxon>
        <taxon>Bacilli</taxon>
        <taxon>Lactobacillales</taxon>
        <taxon>Lactobacillaceae</taxon>
        <taxon>Lactobacillus</taxon>
    </lineage>
</organism>
<proteinExistence type="predicted"/>
<dbReference type="GO" id="GO:0016757">
    <property type="term" value="F:glycosyltransferase activity"/>
    <property type="evidence" value="ECO:0007669"/>
    <property type="project" value="InterPro"/>
</dbReference>
<reference evidence="2 3" key="1">
    <citation type="journal article" date="2015" name="Genome Announc.">
        <title>Expanding the biotechnology potential of lactobacilli through comparative genomics of 213 strains and associated genera.</title>
        <authorList>
            <person name="Sun Z."/>
            <person name="Harris H.M."/>
            <person name="McCann A."/>
            <person name="Guo C."/>
            <person name="Argimon S."/>
            <person name="Zhang W."/>
            <person name="Yang X."/>
            <person name="Jeffery I.B."/>
            <person name="Cooney J.C."/>
            <person name="Kagawa T.F."/>
            <person name="Liu W."/>
            <person name="Song Y."/>
            <person name="Salvetti E."/>
            <person name="Wrobel A."/>
            <person name="Rasinkangas P."/>
            <person name="Parkhill J."/>
            <person name="Rea M.C."/>
            <person name="O'Sullivan O."/>
            <person name="Ritari J."/>
            <person name="Douillard F.P."/>
            <person name="Paul Ross R."/>
            <person name="Yang R."/>
            <person name="Briner A.E."/>
            <person name="Felis G.E."/>
            <person name="de Vos W.M."/>
            <person name="Barrangou R."/>
            <person name="Klaenhammer T.R."/>
            <person name="Caufield P.W."/>
            <person name="Cui Y."/>
            <person name="Zhang H."/>
            <person name="O'Toole P.W."/>
        </authorList>
    </citation>
    <scope>NUCLEOTIDE SEQUENCE [LARGE SCALE GENOMIC DNA]</scope>
    <source>
        <strain evidence="2 3">DSM 5661</strain>
    </source>
</reference>
<accession>A0A0R1YBX6</accession>
<comment type="caution">
    <text evidence="2">The sequence shown here is derived from an EMBL/GenBank/DDBJ whole genome shotgun (WGS) entry which is preliminary data.</text>
</comment>
<dbReference type="PANTHER" id="PTHR12526">
    <property type="entry name" value="GLYCOSYLTRANSFERASE"/>
    <property type="match status" value="1"/>
</dbReference>
<dbReference type="Pfam" id="PF00534">
    <property type="entry name" value="Glycos_transf_1"/>
    <property type="match status" value="1"/>
</dbReference>
<dbReference type="RefSeq" id="WP_025081033.1">
    <property type="nucleotide sequence ID" value="NZ_AZGI01000030.1"/>
</dbReference>
<dbReference type="Gene3D" id="3.40.50.2000">
    <property type="entry name" value="Glycogen Phosphorylase B"/>
    <property type="match status" value="2"/>
</dbReference>
<dbReference type="STRING" id="1423754.FC39_GL000921"/>
<gene>
    <name evidence="2" type="ORF">FC39_GL000921</name>
</gene>
<evidence type="ECO:0000313" key="3">
    <source>
        <dbReference type="Proteomes" id="UP000051223"/>
    </source>
</evidence>
<dbReference type="SUPFAM" id="SSF53756">
    <property type="entry name" value="UDP-Glycosyltransferase/glycogen phosphorylase"/>
    <property type="match status" value="1"/>
</dbReference>
<feature type="domain" description="Glycosyl transferase family 1" evidence="1">
    <location>
        <begin position="191"/>
        <end position="345"/>
    </location>
</feature>
<dbReference type="OrthoDB" id="9804196at2"/>
<evidence type="ECO:0000313" key="2">
    <source>
        <dbReference type="EMBL" id="KRM39920.1"/>
    </source>
</evidence>
<keyword evidence="3" id="KW-1185">Reference proteome</keyword>
<name>A0A0R1YBX6_9LACO</name>
<evidence type="ECO:0000259" key="1">
    <source>
        <dbReference type="Pfam" id="PF00534"/>
    </source>
</evidence>
<dbReference type="eggNOG" id="COG0438">
    <property type="taxonomic scope" value="Bacteria"/>
</dbReference>
<dbReference type="EMBL" id="AZGI01000030">
    <property type="protein sequence ID" value="KRM39920.1"/>
    <property type="molecule type" value="Genomic_DNA"/>
</dbReference>